<evidence type="ECO:0000313" key="2">
    <source>
        <dbReference type="Proteomes" id="UP000095287"/>
    </source>
</evidence>
<dbReference type="WBParaSite" id="L893_g2113.t1">
    <property type="protein sequence ID" value="L893_g2113.t1"/>
    <property type="gene ID" value="L893_g2113"/>
</dbReference>
<protein>
    <submittedName>
        <fullName evidence="3">Uncharacterized protein</fullName>
    </submittedName>
</protein>
<dbReference type="AlphaFoldDB" id="A0A1I7YYJ0"/>
<keyword evidence="2" id="KW-1185">Reference proteome</keyword>
<evidence type="ECO:0000256" key="1">
    <source>
        <dbReference type="SAM" id="MobiDB-lite"/>
    </source>
</evidence>
<evidence type="ECO:0000313" key="3">
    <source>
        <dbReference type="WBParaSite" id="L893_g2113.t1"/>
    </source>
</evidence>
<accession>A0A1I7YYJ0</accession>
<organism evidence="2 3">
    <name type="scientific">Steinernema glaseri</name>
    <dbReference type="NCBI Taxonomy" id="37863"/>
    <lineage>
        <taxon>Eukaryota</taxon>
        <taxon>Metazoa</taxon>
        <taxon>Ecdysozoa</taxon>
        <taxon>Nematoda</taxon>
        <taxon>Chromadorea</taxon>
        <taxon>Rhabditida</taxon>
        <taxon>Tylenchina</taxon>
        <taxon>Panagrolaimomorpha</taxon>
        <taxon>Strongyloidoidea</taxon>
        <taxon>Steinernematidae</taxon>
        <taxon>Steinernema</taxon>
    </lineage>
</organism>
<dbReference type="Proteomes" id="UP000095287">
    <property type="component" value="Unplaced"/>
</dbReference>
<reference evidence="3" key="1">
    <citation type="submission" date="2016-11" db="UniProtKB">
        <authorList>
            <consortium name="WormBaseParasite"/>
        </authorList>
    </citation>
    <scope>IDENTIFICATION</scope>
</reference>
<name>A0A1I7YYJ0_9BILA</name>
<feature type="compositionally biased region" description="Basic and acidic residues" evidence="1">
    <location>
        <begin position="32"/>
        <end position="41"/>
    </location>
</feature>
<feature type="region of interest" description="Disordered" evidence="1">
    <location>
        <begin position="89"/>
        <end position="121"/>
    </location>
</feature>
<sequence length="121" mass="13193">MLQEVNMEGGWEPSRSNAEVNSIDLRDDEADHQEQKEKGEADQEEPGLTVRAADGLRVLAHALSGVTRIEHGDLKRWFLEIDRARRRKGTRLAEGAAEGSEVGGGGASNCPICPRSLVDDT</sequence>
<feature type="region of interest" description="Disordered" evidence="1">
    <location>
        <begin position="1"/>
        <end position="49"/>
    </location>
</feature>
<proteinExistence type="predicted"/>